<comment type="subcellular location">
    <subcellularLocation>
        <location evidence="1">Membrane</location>
    </subcellularLocation>
</comment>
<evidence type="ECO:0000256" key="3">
    <source>
        <dbReference type="ARBA" id="ARBA00022989"/>
    </source>
</evidence>
<protein>
    <recommendedName>
        <fullName evidence="8">G-protein coupled receptors family 1 profile domain-containing protein</fullName>
    </recommendedName>
</protein>
<dbReference type="InterPro" id="IPR019424">
    <property type="entry name" value="7TM_GPCR_Srsx"/>
</dbReference>
<evidence type="ECO:0000313" key="7">
    <source>
        <dbReference type="Proteomes" id="UP000024635"/>
    </source>
</evidence>
<feature type="transmembrane region" description="Helical" evidence="5">
    <location>
        <begin position="101"/>
        <end position="120"/>
    </location>
</feature>
<evidence type="ECO:0000256" key="2">
    <source>
        <dbReference type="ARBA" id="ARBA00022692"/>
    </source>
</evidence>
<organism evidence="6 7">
    <name type="scientific">Ancylostoma ceylanicum</name>
    <dbReference type="NCBI Taxonomy" id="53326"/>
    <lineage>
        <taxon>Eukaryota</taxon>
        <taxon>Metazoa</taxon>
        <taxon>Ecdysozoa</taxon>
        <taxon>Nematoda</taxon>
        <taxon>Chromadorea</taxon>
        <taxon>Rhabditida</taxon>
        <taxon>Rhabditina</taxon>
        <taxon>Rhabditomorpha</taxon>
        <taxon>Strongyloidea</taxon>
        <taxon>Ancylostomatidae</taxon>
        <taxon>Ancylostomatinae</taxon>
        <taxon>Ancylostoma</taxon>
    </lineage>
</organism>
<dbReference type="AlphaFoldDB" id="A0A016WRD1"/>
<accession>A0A016WRD1</accession>
<keyword evidence="7" id="KW-1185">Reference proteome</keyword>
<evidence type="ECO:0000256" key="1">
    <source>
        <dbReference type="ARBA" id="ARBA00004370"/>
    </source>
</evidence>
<keyword evidence="2 5" id="KW-0812">Transmembrane</keyword>
<proteinExistence type="predicted"/>
<feature type="transmembrane region" description="Helical" evidence="5">
    <location>
        <begin position="62"/>
        <end position="89"/>
    </location>
</feature>
<dbReference type="EMBL" id="JARK01000166">
    <property type="protein sequence ID" value="EYC41533.1"/>
    <property type="molecule type" value="Genomic_DNA"/>
</dbReference>
<evidence type="ECO:0000256" key="5">
    <source>
        <dbReference type="SAM" id="Phobius"/>
    </source>
</evidence>
<name>A0A016WRD1_9BILA</name>
<dbReference type="SUPFAM" id="SSF81321">
    <property type="entry name" value="Family A G protein-coupled receptor-like"/>
    <property type="match status" value="1"/>
</dbReference>
<evidence type="ECO:0008006" key="8">
    <source>
        <dbReference type="Google" id="ProtNLM"/>
    </source>
</evidence>
<dbReference type="Pfam" id="PF10320">
    <property type="entry name" value="7TM_GPCR_Srsx"/>
    <property type="match status" value="1"/>
</dbReference>
<dbReference type="Gene3D" id="1.20.1070.10">
    <property type="entry name" value="Rhodopsin 7-helix transmembrane proteins"/>
    <property type="match status" value="1"/>
</dbReference>
<reference evidence="7" key="1">
    <citation type="journal article" date="2015" name="Nat. Genet.">
        <title>The genome and transcriptome of the zoonotic hookworm Ancylostoma ceylanicum identify infection-specific gene families.</title>
        <authorList>
            <person name="Schwarz E.M."/>
            <person name="Hu Y."/>
            <person name="Antoshechkin I."/>
            <person name="Miller M.M."/>
            <person name="Sternberg P.W."/>
            <person name="Aroian R.V."/>
        </authorList>
    </citation>
    <scope>NUCLEOTIDE SEQUENCE</scope>
    <source>
        <strain evidence="7">HY135</strain>
    </source>
</reference>
<keyword evidence="3 5" id="KW-1133">Transmembrane helix</keyword>
<evidence type="ECO:0000313" key="6">
    <source>
        <dbReference type="EMBL" id="EYC41533.1"/>
    </source>
</evidence>
<gene>
    <name evidence="6" type="primary">Acey_s0566.g29</name>
    <name evidence="6" type="ORF">Y032_0566g29</name>
</gene>
<comment type="caution">
    <text evidence="6">The sequence shown here is derived from an EMBL/GenBank/DDBJ whole genome shotgun (WGS) entry which is preliminary data.</text>
</comment>
<keyword evidence="4 5" id="KW-0472">Membrane</keyword>
<sequence>MTLFKTLDETTKSGPKRKRSICCGVVVVVPVFAPAEGIQLIIGEAQGPHAPSMEKIKRLLCSLSLVVAVYTSTWFITFAGLVLTEIGNLNRDVIQMIQRQLGWLVIINASSNFFIYFWRAPEYRKAFLLLMCCGHTGLANRLDDSRHTARVMTNGPLISRAVTN</sequence>
<dbReference type="InterPro" id="IPR000276">
    <property type="entry name" value="GPCR_Rhodpsn"/>
</dbReference>
<dbReference type="GO" id="GO:0016020">
    <property type="term" value="C:membrane"/>
    <property type="evidence" value="ECO:0007669"/>
    <property type="project" value="UniProtKB-SubCell"/>
</dbReference>
<dbReference type="GO" id="GO:0004930">
    <property type="term" value="F:G protein-coupled receptor activity"/>
    <property type="evidence" value="ECO:0007669"/>
    <property type="project" value="InterPro"/>
</dbReference>
<dbReference type="SMART" id="SM01381">
    <property type="entry name" value="7TM_GPCR_Srsx"/>
    <property type="match status" value="1"/>
</dbReference>
<dbReference type="OrthoDB" id="5863619at2759"/>
<dbReference type="Proteomes" id="UP000024635">
    <property type="component" value="Unassembled WGS sequence"/>
</dbReference>
<feature type="transmembrane region" description="Helical" evidence="5">
    <location>
        <begin position="21"/>
        <end position="42"/>
    </location>
</feature>
<evidence type="ECO:0000256" key="4">
    <source>
        <dbReference type="ARBA" id="ARBA00023136"/>
    </source>
</evidence>